<reference evidence="4 5" key="1">
    <citation type="submission" date="2016-10" db="EMBL/GenBank/DDBJ databases">
        <authorList>
            <person name="de Groot N.N."/>
        </authorList>
    </citation>
    <scope>NUCLEOTIDE SEQUENCE [LARGE SCALE GENOMIC DNA]</scope>
    <source>
        <strain evidence="4 5">DSM 40306</strain>
    </source>
</reference>
<keyword evidence="2" id="KW-0812">Transmembrane</keyword>
<dbReference type="EMBL" id="FNTD01000004">
    <property type="protein sequence ID" value="SED59779.1"/>
    <property type="molecule type" value="Genomic_DNA"/>
</dbReference>
<dbReference type="InterPro" id="IPR005530">
    <property type="entry name" value="SPW"/>
</dbReference>
<evidence type="ECO:0000256" key="2">
    <source>
        <dbReference type="SAM" id="Phobius"/>
    </source>
</evidence>
<organism evidence="4 5">
    <name type="scientific">Streptomyces misionensis</name>
    <dbReference type="NCBI Taxonomy" id="67331"/>
    <lineage>
        <taxon>Bacteria</taxon>
        <taxon>Bacillati</taxon>
        <taxon>Actinomycetota</taxon>
        <taxon>Actinomycetes</taxon>
        <taxon>Kitasatosporales</taxon>
        <taxon>Streptomycetaceae</taxon>
        <taxon>Streptomyces</taxon>
    </lineage>
</organism>
<dbReference type="STRING" id="67331.SAMN04490357_5256"/>
<protein>
    <submittedName>
        <fullName evidence="4">SPW repeat-containing protein</fullName>
    </submittedName>
</protein>
<feature type="transmembrane region" description="Helical" evidence="2">
    <location>
        <begin position="60"/>
        <end position="80"/>
    </location>
</feature>
<sequence>MATAPRSDMATHPDIIEMRERHEMAERSASTPKAQGMETMALLAGLYLAASPWITGFNGLSTLAVNNLIVGIAYALLMSGGFGRAYERVHSMAWAACALSVWTIIAPWVVAGNVATTKTIINNVVIGAIGLLVALMAASIGRPTDRRRGTSGRMSAPYEGGRS</sequence>
<evidence type="ECO:0000313" key="4">
    <source>
        <dbReference type="EMBL" id="SED59779.1"/>
    </source>
</evidence>
<dbReference type="AlphaFoldDB" id="A0A1H5BYW5"/>
<feature type="transmembrane region" description="Helical" evidence="2">
    <location>
        <begin position="120"/>
        <end position="140"/>
    </location>
</feature>
<accession>A0A1H5BYW5</accession>
<keyword evidence="2" id="KW-0472">Membrane</keyword>
<feature type="transmembrane region" description="Helical" evidence="2">
    <location>
        <begin position="92"/>
        <end position="114"/>
    </location>
</feature>
<feature type="domain" description="SPW repeat-containing integral membrane" evidence="3">
    <location>
        <begin position="39"/>
        <end position="135"/>
    </location>
</feature>
<evidence type="ECO:0000256" key="1">
    <source>
        <dbReference type="SAM" id="MobiDB-lite"/>
    </source>
</evidence>
<proteinExistence type="predicted"/>
<dbReference type="RefSeq" id="WP_261399391.1">
    <property type="nucleotide sequence ID" value="NZ_VOGW01000174.1"/>
</dbReference>
<keyword evidence="2" id="KW-1133">Transmembrane helix</keyword>
<dbReference type="Proteomes" id="UP000182375">
    <property type="component" value="Unassembled WGS sequence"/>
</dbReference>
<name>A0A1H5BYW5_9ACTN</name>
<dbReference type="Pfam" id="PF03779">
    <property type="entry name" value="SPW"/>
    <property type="match status" value="1"/>
</dbReference>
<gene>
    <name evidence="4" type="ORF">SAMN04490357_5256</name>
</gene>
<evidence type="ECO:0000313" key="5">
    <source>
        <dbReference type="Proteomes" id="UP000182375"/>
    </source>
</evidence>
<feature type="transmembrane region" description="Helical" evidence="2">
    <location>
        <begin position="36"/>
        <end position="54"/>
    </location>
</feature>
<feature type="region of interest" description="Disordered" evidence="1">
    <location>
        <begin position="144"/>
        <end position="163"/>
    </location>
</feature>
<evidence type="ECO:0000259" key="3">
    <source>
        <dbReference type="Pfam" id="PF03779"/>
    </source>
</evidence>